<evidence type="ECO:0000313" key="5">
    <source>
        <dbReference type="Proteomes" id="UP001460270"/>
    </source>
</evidence>
<dbReference type="PANTHER" id="PTHR13341">
    <property type="entry name" value="MIR-INTERACTING SAPOSIN-LIKE PROTEIN"/>
    <property type="match status" value="1"/>
</dbReference>
<dbReference type="InterPro" id="IPR008139">
    <property type="entry name" value="SaposinB_dom"/>
</dbReference>
<dbReference type="EMBL" id="JBBPFD010000001">
    <property type="protein sequence ID" value="KAK7945289.1"/>
    <property type="molecule type" value="Genomic_DNA"/>
</dbReference>
<dbReference type="GO" id="GO:0005783">
    <property type="term" value="C:endoplasmic reticulum"/>
    <property type="evidence" value="ECO:0007669"/>
    <property type="project" value="TreeGrafter"/>
</dbReference>
<evidence type="ECO:0000259" key="3">
    <source>
        <dbReference type="PROSITE" id="PS50015"/>
    </source>
</evidence>
<keyword evidence="5" id="KW-1185">Reference proteome</keyword>
<gene>
    <name evidence="4" type="ORF">WMY93_001017</name>
</gene>
<proteinExistence type="inferred from homology"/>
<comment type="caution">
    <text evidence="4">The sequence shown here is derived from an EMBL/GenBank/DDBJ whole genome shotgun (WGS) entry which is preliminary data.</text>
</comment>
<sequence>MIWESSVLVTSFRPEQSRCEEPRCCCWTCSSADLNHRLNVFLVRAPPLWTHLPEESRSCFIFHSPESRLQSDSEEMRRTDRSRAKEICHDENLSTETVDAVRNAGVENLVHTDTTGRGFDVSVGLLLLIRLVSSPTALSHADDADWSVRFRTRCDWSLKPRQVLSDLTGSSSFCHGSKMASWMFQVWVVFLSVLISSCRAKRDTVLYCSACRAIVEEMNFSISQVDPKKTVNVGSFRLSPDGTIKDKKCETVREELEDDIIDLLKTESDSVQQQLCSNISGYCRDGGRGNEEL</sequence>
<dbReference type="AlphaFoldDB" id="A0AAW0QFV7"/>
<dbReference type="InterPro" id="IPR021852">
    <property type="entry name" value="DUF3456"/>
</dbReference>
<reference evidence="5" key="1">
    <citation type="submission" date="2024-04" db="EMBL/GenBank/DDBJ databases">
        <title>Salinicola lusitanus LLJ914,a marine bacterium isolated from the Okinawa Trough.</title>
        <authorList>
            <person name="Li J."/>
        </authorList>
    </citation>
    <scope>NUCLEOTIDE SEQUENCE [LARGE SCALE GENOMIC DNA]</scope>
</reference>
<dbReference type="Pfam" id="PF11938">
    <property type="entry name" value="DUF3456"/>
    <property type="match status" value="1"/>
</dbReference>
<dbReference type="PROSITE" id="PS50015">
    <property type="entry name" value="SAP_B"/>
    <property type="match status" value="1"/>
</dbReference>
<accession>A0AAW0QFV7</accession>
<evidence type="ECO:0000256" key="2">
    <source>
        <dbReference type="ARBA" id="ARBA00023157"/>
    </source>
</evidence>
<dbReference type="PANTHER" id="PTHR13341:SF4">
    <property type="entry name" value="CANOPY FGF SIGNALING REGULATOR 1"/>
    <property type="match status" value="1"/>
</dbReference>
<dbReference type="InterPro" id="IPR042415">
    <property type="entry name" value="CNPY"/>
</dbReference>
<evidence type="ECO:0000256" key="1">
    <source>
        <dbReference type="ARBA" id="ARBA00007285"/>
    </source>
</evidence>
<protein>
    <recommendedName>
        <fullName evidence="3">Saposin B-type domain-containing protein</fullName>
    </recommendedName>
</protein>
<evidence type="ECO:0000313" key="4">
    <source>
        <dbReference type="EMBL" id="KAK7945289.1"/>
    </source>
</evidence>
<name>A0AAW0QFV7_9GOBI</name>
<comment type="similarity">
    <text evidence="1">Belongs to the canopy family.</text>
</comment>
<dbReference type="Proteomes" id="UP001460270">
    <property type="component" value="Unassembled WGS sequence"/>
</dbReference>
<feature type="domain" description="Saposin B-type" evidence="3">
    <location>
        <begin position="204"/>
        <end position="287"/>
    </location>
</feature>
<keyword evidence="2" id="KW-1015">Disulfide bond</keyword>
<organism evidence="4 5">
    <name type="scientific">Mugilogobius chulae</name>
    <name type="common">yellowstripe goby</name>
    <dbReference type="NCBI Taxonomy" id="88201"/>
    <lineage>
        <taxon>Eukaryota</taxon>
        <taxon>Metazoa</taxon>
        <taxon>Chordata</taxon>
        <taxon>Craniata</taxon>
        <taxon>Vertebrata</taxon>
        <taxon>Euteleostomi</taxon>
        <taxon>Actinopterygii</taxon>
        <taxon>Neopterygii</taxon>
        <taxon>Teleostei</taxon>
        <taxon>Neoteleostei</taxon>
        <taxon>Acanthomorphata</taxon>
        <taxon>Gobiaria</taxon>
        <taxon>Gobiiformes</taxon>
        <taxon>Gobioidei</taxon>
        <taxon>Gobiidae</taxon>
        <taxon>Gobionellinae</taxon>
        <taxon>Mugilogobius</taxon>
    </lineage>
</organism>